<dbReference type="CDD" id="cd00090">
    <property type="entry name" value="HTH_ARSR"/>
    <property type="match status" value="1"/>
</dbReference>
<dbReference type="NCBIfam" id="NF033788">
    <property type="entry name" value="HTH_metalloreg"/>
    <property type="match status" value="1"/>
</dbReference>
<dbReference type="Proteomes" id="UP001596045">
    <property type="component" value="Unassembled WGS sequence"/>
</dbReference>
<evidence type="ECO:0000313" key="3">
    <source>
        <dbReference type="Proteomes" id="UP001596045"/>
    </source>
</evidence>
<dbReference type="PANTHER" id="PTHR38600">
    <property type="entry name" value="TRANSCRIPTIONAL REGULATORY PROTEIN"/>
    <property type="match status" value="1"/>
</dbReference>
<dbReference type="PANTHER" id="PTHR38600:SF1">
    <property type="entry name" value="TRANSCRIPTIONAL REGULATORY PROTEIN"/>
    <property type="match status" value="1"/>
</dbReference>
<dbReference type="InterPro" id="IPR011991">
    <property type="entry name" value="ArsR-like_HTH"/>
</dbReference>
<evidence type="ECO:0000313" key="2">
    <source>
        <dbReference type="EMBL" id="MFC5475681.1"/>
    </source>
</evidence>
<dbReference type="Pfam" id="PF12840">
    <property type="entry name" value="HTH_20"/>
    <property type="match status" value="1"/>
</dbReference>
<dbReference type="PRINTS" id="PR00778">
    <property type="entry name" value="HTHARSR"/>
</dbReference>
<dbReference type="SMART" id="SM00418">
    <property type="entry name" value="HTH_ARSR"/>
    <property type="match status" value="1"/>
</dbReference>
<organism evidence="2 3">
    <name type="scientific">Paraherbaspirillum soli</name>
    <dbReference type="NCBI Taxonomy" id="631222"/>
    <lineage>
        <taxon>Bacteria</taxon>
        <taxon>Pseudomonadati</taxon>
        <taxon>Pseudomonadota</taxon>
        <taxon>Betaproteobacteria</taxon>
        <taxon>Burkholderiales</taxon>
        <taxon>Oxalobacteraceae</taxon>
        <taxon>Paraherbaspirillum</taxon>
    </lineage>
</organism>
<protein>
    <submittedName>
        <fullName evidence="2">ArsR/SmtB family transcription factor</fullName>
    </submittedName>
</protein>
<dbReference type="PROSITE" id="PS50987">
    <property type="entry name" value="HTH_ARSR_2"/>
    <property type="match status" value="1"/>
</dbReference>
<keyword evidence="3" id="KW-1185">Reference proteome</keyword>
<evidence type="ECO:0000259" key="1">
    <source>
        <dbReference type="PROSITE" id="PS50987"/>
    </source>
</evidence>
<feature type="domain" description="HTH arsR-type" evidence="1">
    <location>
        <begin position="1"/>
        <end position="88"/>
    </location>
</feature>
<dbReference type="SUPFAM" id="SSF46785">
    <property type="entry name" value="Winged helix' DNA-binding domain"/>
    <property type="match status" value="1"/>
</dbReference>
<dbReference type="EMBL" id="JBHSMT010000028">
    <property type="protein sequence ID" value="MFC5475681.1"/>
    <property type="molecule type" value="Genomic_DNA"/>
</dbReference>
<dbReference type="InterPro" id="IPR036388">
    <property type="entry name" value="WH-like_DNA-bd_sf"/>
</dbReference>
<proteinExistence type="predicted"/>
<dbReference type="InterPro" id="IPR001845">
    <property type="entry name" value="HTH_ArsR_DNA-bd_dom"/>
</dbReference>
<reference evidence="3" key="1">
    <citation type="journal article" date="2019" name="Int. J. Syst. Evol. Microbiol.">
        <title>The Global Catalogue of Microorganisms (GCM) 10K type strain sequencing project: providing services to taxonomists for standard genome sequencing and annotation.</title>
        <authorList>
            <consortium name="The Broad Institute Genomics Platform"/>
            <consortium name="The Broad Institute Genome Sequencing Center for Infectious Disease"/>
            <person name="Wu L."/>
            <person name="Ma J."/>
        </authorList>
    </citation>
    <scope>NUCLEOTIDE SEQUENCE [LARGE SCALE GENOMIC DNA]</scope>
    <source>
        <strain evidence="3">JCM 17066</strain>
    </source>
</reference>
<dbReference type="Gene3D" id="1.10.10.10">
    <property type="entry name" value="Winged helix-like DNA-binding domain superfamily/Winged helix DNA-binding domain"/>
    <property type="match status" value="1"/>
</dbReference>
<name>A0ABW0MFN8_9BURK</name>
<gene>
    <name evidence="2" type="ORF">ACFPM8_17095</name>
</gene>
<dbReference type="InterPro" id="IPR036390">
    <property type="entry name" value="WH_DNA-bd_sf"/>
</dbReference>
<accession>A0ABW0MFN8</accession>
<sequence length="107" mass="12537">MDKVFKALADPSRRHLLDLLHRENGQTLTALCEHMDMTRQAVTQHLQLLEDANLVAIVWQGREKLHYLNAVPLHEIYERWIEKFEHGRLGALRDLKNKLEGDDDDKT</sequence>
<comment type="caution">
    <text evidence="2">The sequence shown here is derived from an EMBL/GenBank/DDBJ whole genome shotgun (WGS) entry which is preliminary data.</text>
</comment>